<feature type="compositionally biased region" description="Pro residues" evidence="1">
    <location>
        <begin position="22"/>
        <end position="46"/>
    </location>
</feature>
<feature type="compositionally biased region" description="Gly residues" evidence="1">
    <location>
        <begin position="669"/>
        <end position="679"/>
    </location>
</feature>
<protein>
    <submittedName>
        <fullName evidence="3">DUF6777 domain-containing protein</fullName>
    </submittedName>
</protein>
<accession>A0ABV9YH79</accession>
<name>A0ABV9YH79_9PSEU</name>
<evidence type="ECO:0000259" key="2">
    <source>
        <dbReference type="Pfam" id="PF20568"/>
    </source>
</evidence>
<evidence type="ECO:0000256" key="1">
    <source>
        <dbReference type="SAM" id="MobiDB-lite"/>
    </source>
</evidence>
<feature type="compositionally biased region" description="Low complexity" evidence="1">
    <location>
        <begin position="650"/>
        <end position="668"/>
    </location>
</feature>
<feature type="region of interest" description="Disordered" evidence="1">
    <location>
        <begin position="340"/>
        <end position="361"/>
    </location>
</feature>
<dbReference type="EMBL" id="JBHSIV010000002">
    <property type="protein sequence ID" value="MFC5061027.1"/>
    <property type="molecule type" value="Genomic_DNA"/>
</dbReference>
<dbReference type="Pfam" id="PF20568">
    <property type="entry name" value="DUF6777"/>
    <property type="match status" value="1"/>
</dbReference>
<feature type="compositionally biased region" description="Polar residues" evidence="1">
    <location>
        <begin position="618"/>
        <end position="630"/>
    </location>
</feature>
<gene>
    <name evidence="3" type="ORF">ACFPBZ_02325</name>
</gene>
<feature type="compositionally biased region" description="Polar residues" evidence="1">
    <location>
        <begin position="274"/>
        <end position="283"/>
    </location>
</feature>
<evidence type="ECO:0000313" key="4">
    <source>
        <dbReference type="Proteomes" id="UP001595947"/>
    </source>
</evidence>
<comment type="caution">
    <text evidence="3">The sequence shown here is derived from an EMBL/GenBank/DDBJ whole genome shotgun (WGS) entry which is preliminary data.</text>
</comment>
<feature type="region of interest" description="Disordered" evidence="1">
    <location>
        <begin position="440"/>
        <end position="486"/>
    </location>
</feature>
<keyword evidence="4" id="KW-1185">Reference proteome</keyword>
<dbReference type="RefSeq" id="WP_378034382.1">
    <property type="nucleotide sequence ID" value="NZ_JBHSIV010000002.1"/>
</dbReference>
<proteinExistence type="predicted"/>
<feature type="compositionally biased region" description="Low complexity" evidence="1">
    <location>
        <begin position="463"/>
        <end position="474"/>
    </location>
</feature>
<reference evidence="4" key="1">
    <citation type="journal article" date="2019" name="Int. J. Syst. Evol. Microbiol.">
        <title>The Global Catalogue of Microorganisms (GCM) 10K type strain sequencing project: providing services to taxonomists for standard genome sequencing and annotation.</title>
        <authorList>
            <consortium name="The Broad Institute Genomics Platform"/>
            <consortium name="The Broad Institute Genome Sequencing Center for Infectious Disease"/>
            <person name="Wu L."/>
            <person name="Ma J."/>
        </authorList>
    </citation>
    <scope>NUCLEOTIDE SEQUENCE [LARGE SCALE GENOMIC DNA]</scope>
    <source>
        <strain evidence="4">CGMCC 4.7093</strain>
    </source>
</reference>
<feature type="domain" description="DUF6777" evidence="2">
    <location>
        <begin position="133"/>
        <end position="284"/>
    </location>
</feature>
<feature type="region of interest" description="Disordered" evidence="1">
    <location>
        <begin position="554"/>
        <end position="581"/>
    </location>
</feature>
<organism evidence="3 4">
    <name type="scientific">Actinomycetospora atypica</name>
    <dbReference type="NCBI Taxonomy" id="1290095"/>
    <lineage>
        <taxon>Bacteria</taxon>
        <taxon>Bacillati</taxon>
        <taxon>Actinomycetota</taxon>
        <taxon>Actinomycetes</taxon>
        <taxon>Pseudonocardiales</taxon>
        <taxon>Pseudonocardiaceae</taxon>
        <taxon>Actinomycetospora</taxon>
    </lineage>
</organism>
<sequence>MRADQHPYPRFPVAHPTAARPPYGPGVPHQPMPPHHGHPFPQPPIDQPFPEALRGPRAPGQRRPTWRLKVGAATAIVAVSAVAWVGLSGSADAGTAQVQLESVSSAGAMPFTAPVGDDVQNVASPENAAGPQAGNTGGLYAQDPAAPACDTQALIAQLTADPAKAAAWGRPLNVEPNGIGAYVTSLTTVTLRADIAVTEYGFSQGAFQPYPAVLQAGTAVMVNSYGEPTVKCQNGNPLGAATSSNDTGTVVGTAWSGFTAERTIRVTPAPAPQRTLTVVSPGTNAPAPAPVKTQPGPNTPNPAPATNPQGQLALTATRNYNGTIRLSDGRILDKNGDVIKPEVDVKHPPNSRTFPDGAVQHPDGKIFNINGTERLPVKSNIPGLGDVTINANGTISPAKPGRVVQWNFDGTFTVFRPGSTSPVLTIGRDGTVKSTVPVPTGSVVQPDGSVIDPVTGQVKNPDGSTRTPTTVPGVGTIGTDGGVTPEAGTKGNVNALVENKDAAQNGGVDGNALAGKGLAFKADGTVDTTKLPEGAVVDAKGNVTLLDGTVLNPDGSIRTSGQGPTNLPDGAVLNPDGTTTLPDGTVLNQDGIAQKPATPQGGIDGRVCGTGVIAETCPTDTDPSPVQPQVEQAPAGTSTDGGSTTGGSSEGSSSEGSSSTGSSSESGSASGGEAQGDAG</sequence>
<dbReference type="InterPro" id="IPR046704">
    <property type="entry name" value="DUF6777"/>
</dbReference>
<dbReference type="Proteomes" id="UP001595947">
    <property type="component" value="Unassembled WGS sequence"/>
</dbReference>
<feature type="region of interest" description="Disordered" evidence="1">
    <location>
        <begin position="274"/>
        <end position="308"/>
    </location>
</feature>
<evidence type="ECO:0000313" key="3">
    <source>
        <dbReference type="EMBL" id="MFC5061027.1"/>
    </source>
</evidence>
<feature type="region of interest" description="Disordered" evidence="1">
    <location>
        <begin position="1"/>
        <end position="46"/>
    </location>
</feature>
<feature type="region of interest" description="Disordered" evidence="1">
    <location>
        <begin position="614"/>
        <end position="679"/>
    </location>
</feature>